<dbReference type="RefSeq" id="XP_047775065.1">
    <property type="nucleotide sequence ID" value="XM_047921769.1"/>
</dbReference>
<feature type="compositionally biased region" description="Polar residues" evidence="1">
    <location>
        <begin position="406"/>
        <end position="416"/>
    </location>
</feature>
<keyword evidence="3" id="KW-1185">Reference proteome</keyword>
<proteinExistence type="predicted"/>
<dbReference type="SUPFAM" id="SSF55729">
    <property type="entry name" value="Acyl-CoA N-acyltransferases (Nat)"/>
    <property type="match status" value="1"/>
</dbReference>
<dbReference type="InterPro" id="IPR016181">
    <property type="entry name" value="Acyl_CoA_acyltransferase"/>
</dbReference>
<dbReference type="EMBL" id="JADCUA010000023">
    <property type="protein sequence ID" value="KAH9832019.1"/>
    <property type="molecule type" value="Genomic_DNA"/>
</dbReference>
<sequence>MSLVLESRYGVHRESERVAAERVGGAMMARFCHDAPQSFRLARETETFVILSYSRTRPVSTTTIVLDFVYRNNVGPGVYLSILGGNNPSHNKVSVQRSRASMGSFMATEAINVTCEATCPFAFDIILAAHRPLMYPFERTPSPSSSVVHNDITLELRLEDPAINLEVLLLAWEELHPYSVEAVTARCQDMFEFATSHHCMVFAAIQLKITKPIESTADGEELGRKRPTPIPEPVEEVEMTIETIGILYLCTTEMQREYNVGLSLLAPWRNLGHASQALTAALTYAFTILLAHRVQALIMDGPCSDAARSTFTCLGFTCEGTRRRAVVSPAEAGYRDVVAMAMLDTEWHVREEGAHGPRSVWDEMFVRHHREQEDLLQWEERHRRLRRTASQETIREGDVELAFTSGAPSPSASSIDLTHDAHPCVDPTAPAHPRVDPTAPLADSDADSEGPISVPSSPVSASSTASWSDLDVSSAPRPARNSKRRKGKGKGKARGSANTAGTRAPPQKDEYASDTSASSWDVI</sequence>
<evidence type="ECO:0000256" key="1">
    <source>
        <dbReference type="SAM" id="MobiDB-lite"/>
    </source>
</evidence>
<dbReference type="Proteomes" id="UP000814176">
    <property type="component" value="Unassembled WGS sequence"/>
</dbReference>
<feature type="region of interest" description="Disordered" evidence="1">
    <location>
        <begin position="403"/>
        <end position="523"/>
    </location>
</feature>
<protein>
    <recommendedName>
        <fullName evidence="4">N-acetyltransferase domain-containing protein</fullName>
    </recommendedName>
</protein>
<reference evidence="2 3" key="1">
    <citation type="journal article" date="2021" name="Environ. Microbiol.">
        <title>Gene family expansions and transcriptome signatures uncover fungal adaptations to wood decay.</title>
        <authorList>
            <person name="Hage H."/>
            <person name="Miyauchi S."/>
            <person name="Viragh M."/>
            <person name="Drula E."/>
            <person name="Min B."/>
            <person name="Chaduli D."/>
            <person name="Navarro D."/>
            <person name="Favel A."/>
            <person name="Norest M."/>
            <person name="Lesage-Meessen L."/>
            <person name="Balint B."/>
            <person name="Merenyi Z."/>
            <person name="de Eugenio L."/>
            <person name="Morin E."/>
            <person name="Martinez A.T."/>
            <person name="Baldrian P."/>
            <person name="Stursova M."/>
            <person name="Martinez M.J."/>
            <person name="Novotny C."/>
            <person name="Magnuson J.K."/>
            <person name="Spatafora J.W."/>
            <person name="Maurice S."/>
            <person name="Pangilinan J."/>
            <person name="Andreopoulos W."/>
            <person name="LaButti K."/>
            <person name="Hundley H."/>
            <person name="Na H."/>
            <person name="Kuo A."/>
            <person name="Barry K."/>
            <person name="Lipzen A."/>
            <person name="Henrissat B."/>
            <person name="Riley R."/>
            <person name="Ahrendt S."/>
            <person name="Nagy L.G."/>
            <person name="Grigoriev I.V."/>
            <person name="Martin F."/>
            <person name="Rosso M.N."/>
        </authorList>
    </citation>
    <scope>NUCLEOTIDE SEQUENCE [LARGE SCALE GENOMIC DNA]</scope>
    <source>
        <strain evidence="2 3">CIRM-BRFM 1785</strain>
    </source>
</reference>
<evidence type="ECO:0000313" key="3">
    <source>
        <dbReference type="Proteomes" id="UP000814176"/>
    </source>
</evidence>
<dbReference type="GeneID" id="72002501"/>
<comment type="caution">
    <text evidence="2">The sequence shown here is derived from an EMBL/GenBank/DDBJ whole genome shotgun (WGS) entry which is preliminary data.</text>
</comment>
<name>A0ABQ8K501_9APHY</name>
<dbReference type="Gene3D" id="3.40.630.30">
    <property type="match status" value="1"/>
</dbReference>
<organism evidence="2 3">
    <name type="scientific">Rhodofomes roseus</name>
    <dbReference type="NCBI Taxonomy" id="34475"/>
    <lineage>
        <taxon>Eukaryota</taxon>
        <taxon>Fungi</taxon>
        <taxon>Dikarya</taxon>
        <taxon>Basidiomycota</taxon>
        <taxon>Agaricomycotina</taxon>
        <taxon>Agaricomycetes</taxon>
        <taxon>Polyporales</taxon>
        <taxon>Rhodofomes</taxon>
    </lineage>
</organism>
<evidence type="ECO:0008006" key="4">
    <source>
        <dbReference type="Google" id="ProtNLM"/>
    </source>
</evidence>
<evidence type="ECO:0000313" key="2">
    <source>
        <dbReference type="EMBL" id="KAH9832019.1"/>
    </source>
</evidence>
<feature type="compositionally biased region" description="Low complexity" evidence="1">
    <location>
        <begin position="453"/>
        <end position="468"/>
    </location>
</feature>
<feature type="compositionally biased region" description="Polar residues" evidence="1">
    <location>
        <begin position="513"/>
        <end position="523"/>
    </location>
</feature>
<gene>
    <name evidence="2" type="ORF">C8Q71DRAFT_726535</name>
</gene>
<feature type="compositionally biased region" description="Basic residues" evidence="1">
    <location>
        <begin position="480"/>
        <end position="493"/>
    </location>
</feature>
<accession>A0ABQ8K501</accession>